<keyword evidence="1" id="KW-0812">Transmembrane</keyword>
<sequence length="169" mass="18712">MKKKSTFAKDGKLFGKISIIDIIVVLCVIVLAFGIYAKFTSNSDAVSSSEKAKIEYVYKVKGVRDFTIDAFKKGGPVYDQDTKEYMGEVTGVRSEDAVMEVSLVDGTYKSLIVPKKYDVYVTIQVDGKYNSLGFYTNENRYIGAGSTVNAQSKYTTTGGEIVEVRQIEE</sequence>
<evidence type="ECO:0000313" key="3">
    <source>
        <dbReference type="Proteomes" id="UP000235589"/>
    </source>
</evidence>
<name>A0A2K9P410_9FIRM</name>
<protein>
    <recommendedName>
        <fullName evidence="4">DUF4330 domain-containing protein</fullName>
    </recommendedName>
</protein>
<gene>
    <name evidence="2" type="ORF">B9O19_01811</name>
</gene>
<reference evidence="2 3" key="1">
    <citation type="submission" date="2017-04" db="EMBL/GenBank/DDBJ databases">
        <title>Monoglobus pectinilyticus 14 draft genome.</title>
        <authorList>
            <person name="Kim C."/>
            <person name="Rosendale D.I."/>
            <person name="Kelly W.J."/>
            <person name="Tannock G.W."/>
            <person name="Patchett M.L."/>
            <person name="Jordens J.Z."/>
        </authorList>
    </citation>
    <scope>NUCLEOTIDE SEQUENCE [LARGE SCALE GENOMIC DNA]</scope>
    <source>
        <strain evidence="2 3">14</strain>
    </source>
</reference>
<dbReference type="KEGG" id="mpec:B9O19_01811"/>
<dbReference type="GeneID" id="98063191"/>
<proteinExistence type="predicted"/>
<dbReference type="EMBL" id="CP020991">
    <property type="protein sequence ID" value="AUO19960.1"/>
    <property type="molecule type" value="Genomic_DNA"/>
</dbReference>
<dbReference type="InterPro" id="IPR025480">
    <property type="entry name" value="DUF4330"/>
</dbReference>
<evidence type="ECO:0000256" key="1">
    <source>
        <dbReference type="SAM" id="Phobius"/>
    </source>
</evidence>
<dbReference type="Pfam" id="PF14221">
    <property type="entry name" value="DUF4330"/>
    <property type="match status" value="1"/>
</dbReference>
<evidence type="ECO:0008006" key="4">
    <source>
        <dbReference type="Google" id="ProtNLM"/>
    </source>
</evidence>
<accession>A0A2K9P410</accession>
<feature type="transmembrane region" description="Helical" evidence="1">
    <location>
        <begin position="20"/>
        <end position="39"/>
    </location>
</feature>
<keyword evidence="3" id="KW-1185">Reference proteome</keyword>
<dbReference type="Proteomes" id="UP000235589">
    <property type="component" value="Chromosome"/>
</dbReference>
<keyword evidence="1" id="KW-1133">Transmembrane helix</keyword>
<evidence type="ECO:0000313" key="2">
    <source>
        <dbReference type="EMBL" id="AUO19960.1"/>
    </source>
</evidence>
<keyword evidence="1" id="KW-0472">Membrane</keyword>
<organism evidence="2 3">
    <name type="scientific">Monoglobus pectinilyticus</name>
    <dbReference type="NCBI Taxonomy" id="1981510"/>
    <lineage>
        <taxon>Bacteria</taxon>
        <taxon>Bacillati</taxon>
        <taxon>Bacillota</taxon>
        <taxon>Clostridia</taxon>
        <taxon>Monoglobales</taxon>
        <taxon>Monoglobaceae</taxon>
        <taxon>Monoglobus</taxon>
    </lineage>
</organism>
<dbReference type="RefSeq" id="WP_102366116.1">
    <property type="nucleotide sequence ID" value="NZ_CP020991.1"/>
</dbReference>
<dbReference type="AlphaFoldDB" id="A0A2K9P410"/>